<dbReference type="EMBL" id="MGBG01000002">
    <property type="protein sequence ID" value="OGK67031.1"/>
    <property type="molecule type" value="Genomic_DNA"/>
</dbReference>
<feature type="transmembrane region" description="Helical" evidence="1">
    <location>
        <begin position="379"/>
        <end position="395"/>
    </location>
</feature>
<proteinExistence type="predicted"/>
<sequence>MSKQIIKNRLPRIPYSEVLYWCLGFSLPMQLAKHFWPDFSYLFGMRIDYLSPALYLSDLAILAALTIWIKQHQYINPKLKTAPVLLFLVVLIINFFVASSHYLFFFRLLQYLKIVTLILLFSRINQTQFRFFINGLIVTTWLALVLSVTQIWHQGSMQGLWYFLGERSFTINSPGIATVSLSGHKLLRAYAFFSHPNSLSGFYLPLVFVFLHLKKPLMAITAILLVLLSFSKFTIVLLALSLLFWFWQKNSSCRLCRFGQIGFIIWLILSSFLLKGDPLSLSSRFVSYHQAWLFIVNHSLGLGLGHYLHANLHPFRQPVHNVLLLLTLELGWLIWPFIVYYGQQLFKIAQRNRLSLLLLAVLFSLASFDHYLITLNQNVLLLGVIIGLIIGPWSRRQIPN</sequence>
<evidence type="ECO:0000256" key="1">
    <source>
        <dbReference type="SAM" id="Phobius"/>
    </source>
</evidence>
<keyword evidence="1" id="KW-0472">Membrane</keyword>
<feature type="transmembrane region" description="Helical" evidence="1">
    <location>
        <begin position="131"/>
        <end position="152"/>
    </location>
</feature>
<feature type="transmembrane region" description="Helical" evidence="1">
    <location>
        <begin position="81"/>
        <end position="98"/>
    </location>
</feature>
<accession>A0A1F7KGQ5</accession>
<feature type="transmembrane region" description="Helical" evidence="1">
    <location>
        <begin position="12"/>
        <end position="29"/>
    </location>
</feature>
<feature type="transmembrane region" description="Helical" evidence="1">
    <location>
        <begin position="189"/>
        <end position="211"/>
    </location>
</feature>
<evidence type="ECO:0000313" key="2">
    <source>
        <dbReference type="EMBL" id="OGK67031.1"/>
    </source>
</evidence>
<dbReference type="Proteomes" id="UP000178450">
    <property type="component" value="Unassembled WGS sequence"/>
</dbReference>
<keyword evidence="1" id="KW-0812">Transmembrane</keyword>
<dbReference type="AlphaFoldDB" id="A0A1F7KGQ5"/>
<reference evidence="2 3" key="1">
    <citation type="journal article" date="2016" name="Nat. Commun.">
        <title>Thousands of microbial genomes shed light on interconnected biogeochemical processes in an aquifer system.</title>
        <authorList>
            <person name="Anantharaman K."/>
            <person name="Brown C.T."/>
            <person name="Hug L.A."/>
            <person name="Sharon I."/>
            <person name="Castelle C.J."/>
            <person name="Probst A.J."/>
            <person name="Thomas B.C."/>
            <person name="Singh A."/>
            <person name="Wilkins M.J."/>
            <person name="Karaoz U."/>
            <person name="Brodie E.L."/>
            <person name="Williams K.H."/>
            <person name="Hubbard S.S."/>
            <person name="Banfield J.F."/>
        </authorList>
    </citation>
    <scope>NUCLEOTIDE SEQUENCE [LARGE SCALE GENOMIC DNA]</scope>
</reference>
<keyword evidence="1" id="KW-1133">Transmembrane helix</keyword>
<feature type="transmembrane region" description="Helical" evidence="1">
    <location>
        <begin position="223"/>
        <end position="246"/>
    </location>
</feature>
<feature type="transmembrane region" description="Helical" evidence="1">
    <location>
        <begin position="286"/>
        <end position="310"/>
    </location>
</feature>
<feature type="transmembrane region" description="Helical" evidence="1">
    <location>
        <begin position="104"/>
        <end position="124"/>
    </location>
</feature>
<feature type="transmembrane region" description="Helical" evidence="1">
    <location>
        <begin position="322"/>
        <end position="342"/>
    </location>
</feature>
<evidence type="ECO:0000313" key="3">
    <source>
        <dbReference type="Proteomes" id="UP000178450"/>
    </source>
</evidence>
<comment type="caution">
    <text evidence="2">The sequence shown here is derived from an EMBL/GenBank/DDBJ whole genome shotgun (WGS) entry which is preliminary data.</text>
</comment>
<feature type="transmembrane region" description="Helical" evidence="1">
    <location>
        <begin position="258"/>
        <end position="274"/>
    </location>
</feature>
<feature type="transmembrane region" description="Helical" evidence="1">
    <location>
        <begin position="354"/>
        <end position="373"/>
    </location>
</feature>
<gene>
    <name evidence="2" type="ORF">A2209_03185</name>
</gene>
<organism evidence="2 3">
    <name type="scientific">Candidatus Roizmanbacteria bacterium RIFOXYA1_FULL_41_12</name>
    <dbReference type="NCBI Taxonomy" id="1802082"/>
    <lineage>
        <taxon>Bacteria</taxon>
        <taxon>Candidatus Roizmaniibacteriota</taxon>
    </lineage>
</organism>
<feature type="transmembrane region" description="Helical" evidence="1">
    <location>
        <begin position="49"/>
        <end position="69"/>
    </location>
</feature>
<name>A0A1F7KGQ5_9BACT</name>
<protein>
    <submittedName>
        <fullName evidence="2">Uncharacterized protein</fullName>
    </submittedName>
</protein>